<reference evidence="4 5" key="1">
    <citation type="journal article" date="2019" name="Int. J. Syst. Evol. Microbiol.">
        <title>The Global Catalogue of Microorganisms (GCM) 10K type strain sequencing project: providing services to taxonomists for standard genome sequencing and annotation.</title>
        <authorList>
            <consortium name="The Broad Institute Genomics Platform"/>
            <consortium name="The Broad Institute Genome Sequencing Center for Infectious Disease"/>
            <person name="Wu L."/>
            <person name="Ma J."/>
        </authorList>
    </citation>
    <scope>NUCLEOTIDE SEQUENCE [LARGE SCALE GENOMIC DNA]</scope>
    <source>
        <strain evidence="4 5">JCM 16327</strain>
    </source>
</reference>
<feature type="domain" description="DUF11" evidence="3">
    <location>
        <begin position="60"/>
        <end position="155"/>
    </location>
</feature>
<dbReference type="InterPro" id="IPR001434">
    <property type="entry name" value="OmcB-like_DUF11"/>
</dbReference>
<dbReference type="GeneID" id="68572839"/>
<dbReference type="InterPro" id="IPR013783">
    <property type="entry name" value="Ig-like_fold"/>
</dbReference>
<accession>A0AAV3T699</accession>
<dbReference type="RefSeq" id="WP_227262217.1">
    <property type="nucleotide sequence ID" value="NZ_BAAADU010000002.1"/>
</dbReference>
<evidence type="ECO:0000259" key="3">
    <source>
        <dbReference type="Pfam" id="PF01345"/>
    </source>
</evidence>
<dbReference type="PANTHER" id="PTHR33608:SF6">
    <property type="entry name" value="BLL2464 PROTEIN"/>
    <property type="match status" value="1"/>
</dbReference>
<organism evidence="4 5">
    <name type="scientific">Salarchaeum japonicum</name>
    <dbReference type="NCBI Taxonomy" id="555573"/>
    <lineage>
        <taxon>Archaea</taxon>
        <taxon>Methanobacteriati</taxon>
        <taxon>Methanobacteriota</taxon>
        <taxon>Stenosarchaea group</taxon>
        <taxon>Halobacteria</taxon>
        <taxon>Halobacteriales</taxon>
        <taxon>Halobacteriaceae</taxon>
    </lineage>
</organism>
<evidence type="ECO:0000256" key="1">
    <source>
        <dbReference type="SAM" id="MobiDB-lite"/>
    </source>
</evidence>
<feature type="region of interest" description="Disordered" evidence="1">
    <location>
        <begin position="175"/>
        <end position="194"/>
    </location>
</feature>
<evidence type="ECO:0000256" key="2">
    <source>
        <dbReference type="SAM" id="Phobius"/>
    </source>
</evidence>
<keyword evidence="5" id="KW-1185">Reference proteome</keyword>
<feature type="region of interest" description="Disordered" evidence="1">
    <location>
        <begin position="324"/>
        <end position="343"/>
    </location>
</feature>
<proteinExistence type="predicted"/>
<dbReference type="PANTHER" id="PTHR33608">
    <property type="entry name" value="BLL2464 PROTEIN"/>
    <property type="match status" value="1"/>
</dbReference>
<sequence>MSDGVRERSGRWSVAGVGALTLAGVGFLYTAPLVIAAAAIPAAFAAYDALTTVPARGRVRVARSFDASAPRPGERVTVTLTVENTGDSAIPDLRVVDGVPDELAVASGAPRVSTALSAGAATTAEYEVVAKRGTYEFDAPVARARSFSGSTAVTVDIDPDGDTELVGQRAVDAPPITDSTTLRAGTQTTDRGGSGLEFHATREYQHGDPVNRLNWRQYAKTGELSTVEFREEHAVRAALVVDARTPTRVVPGPGEPTGTELAGYVGRRLHGALTAASIDTDVTAVGLDASHGAPLGPDGLPWADAADGRESAALVFEAVEAAADDTPSPDAAWQSAPPNAESWDAATTDWVPELGERLPPRAEVLVVSPLLDNWPVRAASALATRGYGVTVVSPDVVSESSVGGRLARVHRDLRTRTLRERDARVVDWSLDDPLDTVLDASLSHLLSQ</sequence>
<dbReference type="Pfam" id="PF01345">
    <property type="entry name" value="DUF11"/>
    <property type="match status" value="1"/>
</dbReference>
<dbReference type="Proteomes" id="UP001500194">
    <property type="component" value="Unassembled WGS sequence"/>
</dbReference>
<protein>
    <submittedName>
        <fullName evidence="4">DUF58 domain-containing protein</fullName>
    </submittedName>
</protein>
<keyword evidence="2" id="KW-0472">Membrane</keyword>
<dbReference type="EMBL" id="BAAADU010000002">
    <property type="protein sequence ID" value="GAA0659287.1"/>
    <property type="molecule type" value="Genomic_DNA"/>
</dbReference>
<comment type="caution">
    <text evidence="4">The sequence shown here is derived from an EMBL/GenBank/DDBJ whole genome shotgun (WGS) entry which is preliminary data.</text>
</comment>
<gene>
    <name evidence="4" type="ORF">GCM10009019_24740</name>
</gene>
<name>A0AAV3T699_9EURY</name>
<keyword evidence="2" id="KW-0812">Transmembrane</keyword>
<keyword evidence="2" id="KW-1133">Transmembrane helix</keyword>
<feature type="compositionally biased region" description="Polar residues" evidence="1">
    <location>
        <begin position="177"/>
        <end position="191"/>
    </location>
</feature>
<evidence type="ECO:0000313" key="4">
    <source>
        <dbReference type="EMBL" id="GAA0659287.1"/>
    </source>
</evidence>
<feature type="transmembrane region" description="Helical" evidence="2">
    <location>
        <begin position="12"/>
        <end position="29"/>
    </location>
</feature>
<dbReference type="AlphaFoldDB" id="A0AAV3T699"/>
<evidence type="ECO:0000313" key="5">
    <source>
        <dbReference type="Proteomes" id="UP001500194"/>
    </source>
</evidence>
<dbReference type="Gene3D" id="2.60.40.10">
    <property type="entry name" value="Immunoglobulins"/>
    <property type="match status" value="1"/>
</dbReference>